<comment type="caution">
    <text evidence="1">The sequence shown here is derived from an EMBL/GenBank/DDBJ whole genome shotgun (WGS) entry which is preliminary data.</text>
</comment>
<evidence type="ECO:0000313" key="2">
    <source>
        <dbReference type="Proteomes" id="UP000266841"/>
    </source>
</evidence>
<dbReference type="AlphaFoldDB" id="K0SKM1"/>
<name>K0SKM1_THAOC</name>
<gene>
    <name evidence="1" type="ORF">THAOC_20824</name>
</gene>
<evidence type="ECO:0000313" key="1">
    <source>
        <dbReference type="EMBL" id="EJK59007.1"/>
    </source>
</evidence>
<dbReference type="EMBL" id="AGNL01023838">
    <property type="protein sequence ID" value="EJK59007.1"/>
    <property type="molecule type" value="Genomic_DNA"/>
</dbReference>
<keyword evidence="2" id="KW-1185">Reference proteome</keyword>
<proteinExistence type="predicted"/>
<protein>
    <submittedName>
        <fullName evidence="1">Uncharacterized protein</fullName>
    </submittedName>
</protein>
<feature type="non-terminal residue" evidence="1">
    <location>
        <position position="1"/>
    </location>
</feature>
<reference evidence="1 2" key="1">
    <citation type="journal article" date="2012" name="Genome Biol.">
        <title>Genome and low-iron response of an oceanic diatom adapted to chronic iron limitation.</title>
        <authorList>
            <person name="Lommer M."/>
            <person name="Specht M."/>
            <person name="Roy A.S."/>
            <person name="Kraemer L."/>
            <person name="Andreson R."/>
            <person name="Gutowska M.A."/>
            <person name="Wolf J."/>
            <person name="Bergner S.V."/>
            <person name="Schilhabel M.B."/>
            <person name="Klostermeier U.C."/>
            <person name="Beiko R.G."/>
            <person name="Rosenstiel P."/>
            <person name="Hippler M."/>
            <person name="Laroche J."/>
        </authorList>
    </citation>
    <scope>NUCLEOTIDE SEQUENCE [LARGE SCALE GENOMIC DNA]</scope>
    <source>
        <strain evidence="1 2">CCMP1005</strain>
    </source>
</reference>
<organism evidence="1 2">
    <name type="scientific">Thalassiosira oceanica</name>
    <name type="common">Marine diatom</name>
    <dbReference type="NCBI Taxonomy" id="159749"/>
    <lineage>
        <taxon>Eukaryota</taxon>
        <taxon>Sar</taxon>
        <taxon>Stramenopiles</taxon>
        <taxon>Ochrophyta</taxon>
        <taxon>Bacillariophyta</taxon>
        <taxon>Coscinodiscophyceae</taxon>
        <taxon>Thalassiosirophycidae</taxon>
        <taxon>Thalassiosirales</taxon>
        <taxon>Thalassiosiraceae</taxon>
        <taxon>Thalassiosira</taxon>
    </lineage>
</organism>
<accession>K0SKM1</accession>
<sequence length="226" mass="25756">LIQANALEEGTTSEIIHVKVDTRQESSADVKFRLKSSFFDLTVHLNVTLKDEKMFRAKSTAEGADELHAMRRVMLNFYQVKKKLLKRAGLYDGNPKSFTPEIAQIFDDTYHDDFLFCIGDRMIRKEEIVATSKLLMAKSTKATVQICQPIDNTHMELKARVQLGEDLSFQEHLIVTVEGGKLIHSEPYDTDAQNELNKATVRIREYLGLAKMSEFSKDLPVLEMAQ</sequence>
<dbReference type="Proteomes" id="UP000266841">
    <property type="component" value="Unassembled WGS sequence"/>
</dbReference>